<evidence type="ECO:0000256" key="1">
    <source>
        <dbReference type="ARBA" id="ARBA00009129"/>
    </source>
</evidence>
<dbReference type="Gene3D" id="1.10.1470.10">
    <property type="entry name" value="YjbJ"/>
    <property type="match status" value="1"/>
</dbReference>
<proteinExistence type="inferred from homology"/>
<organism evidence="4 5">
    <name type="scientific">Secundilactobacillus collinoides</name>
    <name type="common">Lactobacillus collinoides</name>
    <dbReference type="NCBI Taxonomy" id="33960"/>
    <lineage>
        <taxon>Bacteria</taxon>
        <taxon>Bacillati</taxon>
        <taxon>Bacillota</taxon>
        <taxon>Bacilli</taxon>
        <taxon>Lactobacillales</taxon>
        <taxon>Lactobacillaceae</taxon>
        <taxon>Secundilactobacillus</taxon>
    </lineage>
</organism>
<dbReference type="RefSeq" id="WP_063285652.1">
    <property type="nucleotide sequence ID" value="NZ_JYDC01000084.1"/>
</dbReference>
<accession>A0A166G6G6</accession>
<evidence type="ECO:0000256" key="2">
    <source>
        <dbReference type="SAM" id="MobiDB-lite"/>
    </source>
</evidence>
<dbReference type="InterPro" id="IPR036629">
    <property type="entry name" value="YjbJ_sf"/>
</dbReference>
<feature type="domain" description="CsbD-like" evidence="3">
    <location>
        <begin position="6"/>
        <end position="56"/>
    </location>
</feature>
<evidence type="ECO:0000313" key="5">
    <source>
        <dbReference type="Proteomes" id="UP000076480"/>
    </source>
</evidence>
<dbReference type="EMBL" id="JYDC01000084">
    <property type="protein sequence ID" value="KZL37097.1"/>
    <property type="molecule type" value="Genomic_DNA"/>
</dbReference>
<sequence length="71" mass="7724">MTQKKKFENKKDQLVGKAKETGGKLTGDKELEAKGKSQDTLGKAKEKLDDTKDAIKGAVESAKNKLTSDKD</sequence>
<dbReference type="Pfam" id="PF05532">
    <property type="entry name" value="CsbD"/>
    <property type="match status" value="1"/>
</dbReference>
<keyword evidence="5" id="KW-1185">Reference proteome</keyword>
<protein>
    <recommendedName>
        <fullName evidence="3">CsbD-like domain-containing protein</fullName>
    </recommendedName>
</protein>
<dbReference type="InterPro" id="IPR008462">
    <property type="entry name" value="CsbD"/>
</dbReference>
<comment type="caution">
    <text evidence="4">The sequence shown here is derived from an EMBL/GenBank/DDBJ whole genome shotgun (WGS) entry which is preliminary data.</text>
</comment>
<evidence type="ECO:0000313" key="4">
    <source>
        <dbReference type="EMBL" id="KZL37097.1"/>
    </source>
</evidence>
<dbReference type="SUPFAM" id="SSF69047">
    <property type="entry name" value="Hypothetical protein YjbJ"/>
    <property type="match status" value="1"/>
</dbReference>
<dbReference type="OrthoDB" id="2143260at2"/>
<comment type="similarity">
    <text evidence="1">Belongs to the UPF0337 (CsbD) family.</text>
</comment>
<feature type="region of interest" description="Disordered" evidence="2">
    <location>
        <begin position="1"/>
        <end position="48"/>
    </location>
</feature>
<gene>
    <name evidence="4" type="ORF">TY91_13265</name>
</gene>
<reference evidence="4 5" key="1">
    <citation type="submission" date="2015-02" db="EMBL/GenBank/DDBJ databases">
        <title>Draft genome sequence of Lactobacillus collinoides CUPV2371 isolated from a natural cider, the first genome sequence of a strain of this species.</title>
        <authorList>
            <person name="Puertas A.I."/>
            <person name="Spano G."/>
            <person name="Capozzi V."/>
            <person name="Lamontanara A."/>
            <person name="Orru L."/>
            <person name="Duenas M.T."/>
        </authorList>
    </citation>
    <scope>NUCLEOTIDE SEQUENCE [LARGE SCALE GENOMIC DNA]</scope>
    <source>
        <strain evidence="4 5">237</strain>
    </source>
</reference>
<evidence type="ECO:0000259" key="3">
    <source>
        <dbReference type="Pfam" id="PF05532"/>
    </source>
</evidence>
<dbReference type="AlphaFoldDB" id="A0A166G6G6"/>
<dbReference type="PATRIC" id="fig|33960.6.peg.3374"/>
<name>A0A166G6G6_SECCO</name>
<dbReference type="Proteomes" id="UP000076480">
    <property type="component" value="Unassembled WGS sequence"/>
</dbReference>